<proteinExistence type="predicted"/>
<feature type="compositionally biased region" description="Basic and acidic residues" evidence="1">
    <location>
        <begin position="50"/>
        <end position="60"/>
    </location>
</feature>
<accession>U9TLU0</accession>
<dbReference type="AlphaFoldDB" id="U9TLU0"/>
<sequence>PFKTAQHSDSVTGLLRLNEEESLKFFQTTNHSVFFMNMVQEFSKIIPSEELGKRKDERKGIGRGKGKV</sequence>
<reference evidence="2" key="1">
    <citation type="submission" date="2013-07" db="EMBL/GenBank/DDBJ databases">
        <title>The genome of an arbuscular mycorrhizal fungus provides insights into the evolution of the oldest plant symbiosis.</title>
        <authorList>
            <consortium name="DOE Joint Genome Institute"/>
            <person name="Tisserant E."/>
            <person name="Malbreil M."/>
            <person name="Kuo A."/>
            <person name="Kohler A."/>
            <person name="Symeonidi A."/>
            <person name="Balestrini R."/>
            <person name="Charron P."/>
            <person name="Duensing N."/>
            <person name="Frei-dit-Frey N."/>
            <person name="Gianinazzi-Pearson V."/>
            <person name="Gilbert B."/>
            <person name="Handa Y."/>
            <person name="Hijri M."/>
            <person name="Kaul R."/>
            <person name="Kawaguchi M."/>
            <person name="Krajinski F."/>
            <person name="Lammers P."/>
            <person name="Lapierre D."/>
            <person name="Masclaux F.G."/>
            <person name="Murat C."/>
            <person name="Morin E."/>
            <person name="Ndikumana S."/>
            <person name="Pagni M."/>
            <person name="Petitpierre D."/>
            <person name="Requena N."/>
            <person name="Rosikiewicz P."/>
            <person name="Riley R."/>
            <person name="Saito K."/>
            <person name="San Clemente H."/>
            <person name="Shapiro H."/>
            <person name="van Tuinen D."/>
            <person name="Becard G."/>
            <person name="Bonfante P."/>
            <person name="Paszkowski U."/>
            <person name="Shachar-Hill Y."/>
            <person name="Young J.P."/>
            <person name="Sanders I.R."/>
            <person name="Henrissat B."/>
            <person name="Rensing S.A."/>
            <person name="Grigoriev I.V."/>
            <person name="Corradi N."/>
            <person name="Roux C."/>
            <person name="Martin F."/>
        </authorList>
    </citation>
    <scope>NUCLEOTIDE SEQUENCE</scope>
    <source>
        <strain evidence="2">DAOM 197198</strain>
    </source>
</reference>
<dbReference type="HOGENOM" id="CLU_2801099_0_0_1"/>
<dbReference type="EMBL" id="KI288488">
    <property type="protein sequence ID" value="ESA09085.1"/>
    <property type="molecule type" value="Genomic_DNA"/>
</dbReference>
<name>U9TLU0_RHIID</name>
<gene>
    <name evidence="2" type="ORF">GLOINDRAFT_30951</name>
</gene>
<evidence type="ECO:0000256" key="1">
    <source>
        <dbReference type="SAM" id="MobiDB-lite"/>
    </source>
</evidence>
<evidence type="ECO:0000313" key="2">
    <source>
        <dbReference type="EMBL" id="ESA09085.1"/>
    </source>
</evidence>
<feature type="region of interest" description="Disordered" evidence="1">
    <location>
        <begin position="47"/>
        <end position="68"/>
    </location>
</feature>
<protein>
    <submittedName>
        <fullName evidence="2">Uncharacterized protein</fullName>
    </submittedName>
</protein>
<organism evidence="2">
    <name type="scientific">Rhizophagus irregularis (strain DAOM 181602 / DAOM 197198 / MUCL 43194)</name>
    <name type="common">Arbuscular mycorrhizal fungus</name>
    <name type="synonym">Glomus intraradices</name>
    <dbReference type="NCBI Taxonomy" id="747089"/>
    <lineage>
        <taxon>Eukaryota</taxon>
        <taxon>Fungi</taxon>
        <taxon>Fungi incertae sedis</taxon>
        <taxon>Mucoromycota</taxon>
        <taxon>Glomeromycotina</taxon>
        <taxon>Glomeromycetes</taxon>
        <taxon>Glomerales</taxon>
        <taxon>Glomeraceae</taxon>
        <taxon>Rhizophagus</taxon>
    </lineage>
</organism>
<feature type="non-terminal residue" evidence="2">
    <location>
        <position position="1"/>
    </location>
</feature>